<dbReference type="PANTHER" id="PTHR46289:SF14">
    <property type="entry name" value="DUF4371 DOMAIN-CONTAINING PROTEIN"/>
    <property type="match status" value="1"/>
</dbReference>
<organism evidence="1">
    <name type="scientific">Diabrotica virgifera virgifera</name>
    <name type="common">western corn rootworm</name>
    <dbReference type="NCBI Taxonomy" id="50390"/>
    <lineage>
        <taxon>Eukaryota</taxon>
        <taxon>Metazoa</taxon>
        <taxon>Ecdysozoa</taxon>
        <taxon>Arthropoda</taxon>
        <taxon>Hexapoda</taxon>
        <taxon>Insecta</taxon>
        <taxon>Pterygota</taxon>
        <taxon>Neoptera</taxon>
        <taxon>Endopterygota</taxon>
        <taxon>Coleoptera</taxon>
        <taxon>Polyphaga</taxon>
        <taxon>Cucujiformia</taxon>
        <taxon>Chrysomeloidea</taxon>
        <taxon>Chrysomelidae</taxon>
        <taxon>Galerucinae</taxon>
        <taxon>Diabroticina</taxon>
        <taxon>Diabroticites</taxon>
        <taxon>Diabrotica</taxon>
    </lineage>
</organism>
<dbReference type="InParanoid" id="A0A6P7FQU3"/>
<dbReference type="RefSeq" id="XP_028135368.1">
    <property type="nucleotide sequence ID" value="XM_028279567.1"/>
</dbReference>
<protein>
    <submittedName>
        <fullName evidence="1">52 kDa repressor of the inhibitor of the protein kinase-like</fullName>
    </submittedName>
</protein>
<reference evidence="1" key="1">
    <citation type="submission" date="2025-08" db="UniProtKB">
        <authorList>
            <consortium name="RefSeq"/>
        </authorList>
    </citation>
    <scope>IDENTIFICATION</scope>
    <source>
        <tissue evidence="1">Whole insect</tissue>
    </source>
</reference>
<proteinExistence type="predicted"/>
<name>A0A6P7FQU3_DIAVI</name>
<gene>
    <name evidence="1" type="primary">LOC114330244</name>
</gene>
<accession>A0A6P7FQU3</accession>
<sequence length="168" mass="18698">MPGSKELLNYYAHNVKEAVYTHCSSHCLNLCLSDASKIPCVRNCLSTISEVCSFFRASAKRTKVLRDALSAAGKDNSTLHSASETRWVERHDAVSVFQESFECIVGALEKVIEWGDEHGSKASSFHACLCKFDFIITLTIMNKMMSLTYIVSKYLQKESIDLSSAAQD</sequence>
<dbReference type="PANTHER" id="PTHR46289">
    <property type="entry name" value="52 KDA REPRESSOR OF THE INHIBITOR OF THE PROTEIN KINASE-LIKE PROTEIN-RELATED"/>
    <property type="match status" value="1"/>
</dbReference>
<evidence type="ECO:0000313" key="1">
    <source>
        <dbReference type="RefSeq" id="XP_028135368.1"/>
    </source>
</evidence>
<dbReference type="InterPro" id="IPR052958">
    <property type="entry name" value="IFN-induced_PKR_regulator"/>
</dbReference>
<dbReference type="AlphaFoldDB" id="A0A6P7FQU3"/>
<dbReference type="InterPro" id="IPR012337">
    <property type="entry name" value="RNaseH-like_sf"/>
</dbReference>
<dbReference type="SUPFAM" id="SSF53098">
    <property type="entry name" value="Ribonuclease H-like"/>
    <property type="match status" value="1"/>
</dbReference>